<evidence type="ECO:0000259" key="9">
    <source>
        <dbReference type="Pfam" id="PF19077"/>
    </source>
</evidence>
<dbReference type="InterPro" id="IPR044016">
    <property type="entry name" value="Big_13"/>
</dbReference>
<dbReference type="Gene3D" id="2.60.40.10">
    <property type="entry name" value="Immunoglobulins"/>
    <property type="match status" value="3"/>
</dbReference>
<name>A0AA48KZW0_9FIRM</name>
<evidence type="ECO:0000313" key="10">
    <source>
        <dbReference type="EMBL" id="BED92669.1"/>
    </source>
</evidence>
<feature type="transmembrane region" description="Helical" evidence="5">
    <location>
        <begin position="1495"/>
        <end position="1515"/>
    </location>
</feature>
<dbReference type="Pfam" id="PF19077">
    <property type="entry name" value="Big_13"/>
    <property type="match status" value="1"/>
</dbReference>
<evidence type="ECO:0000256" key="2">
    <source>
        <dbReference type="ARBA" id="ARBA00023001"/>
    </source>
</evidence>
<evidence type="ECO:0000256" key="4">
    <source>
        <dbReference type="ARBA" id="ARBA00023326"/>
    </source>
</evidence>
<keyword evidence="3" id="KW-0119">Carbohydrate metabolism</keyword>
<feature type="domain" description="GLUG" evidence="7">
    <location>
        <begin position="397"/>
        <end position="420"/>
    </location>
</feature>
<evidence type="ECO:0000256" key="5">
    <source>
        <dbReference type="SAM" id="Phobius"/>
    </source>
</evidence>
<dbReference type="SUPFAM" id="SSF49373">
    <property type="entry name" value="Invasin/intimin cell-adhesion fragments"/>
    <property type="match status" value="1"/>
</dbReference>
<evidence type="ECO:0000259" key="8">
    <source>
        <dbReference type="Pfam" id="PF18657"/>
    </source>
</evidence>
<proteinExistence type="predicted"/>
<dbReference type="Gene3D" id="2.160.20.110">
    <property type="match status" value="2"/>
</dbReference>
<organism evidence="10">
    <name type="scientific">Candidatus Paraimprobicoccus trichonymphae</name>
    <dbReference type="NCBI Taxonomy" id="3033793"/>
    <lineage>
        <taxon>Bacteria</taxon>
        <taxon>Bacillati</taxon>
        <taxon>Bacillota</taxon>
        <taxon>Clostridia</taxon>
        <taxon>Candidatus Paraimprobicoccus</taxon>
    </lineage>
</organism>
<dbReference type="Pfam" id="PF03442">
    <property type="entry name" value="CBM_X2"/>
    <property type="match status" value="1"/>
</dbReference>
<dbReference type="Pfam" id="PF18657">
    <property type="entry name" value="YDG"/>
    <property type="match status" value="3"/>
</dbReference>
<keyword evidence="5" id="KW-1133">Transmembrane helix</keyword>
<evidence type="ECO:0000259" key="6">
    <source>
        <dbReference type="Pfam" id="PF03442"/>
    </source>
</evidence>
<protein>
    <submittedName>
        <fullName evidence="10">Uncharacterized protein</fullName>
    </submittedName>
</protein>
<dbReference type="InterPro" id="IPR011493">
    <property type="entry name" value="GLUG"/>
</dbReference>
<feature type="domain" description="Carbohydrate binding X2" evidence="6">
    <location>
        <begin position="901"/>
        <end position="971"/>
    </location>
</feature>
<keyword evidence="1" id="KW-0732">Signal</keyword>
<dbReference type="InterPro" id="IPR013783">
    <property type="entry name" value="Ig-like_fold"/>
</dbReference>
<keyword evidence="5" id="KW-0472">Membrane</keyword>
<dbReference type="SUPFAM" id="SSF81296">
    <property type="entry name" value="E set domains"/>
    <property type="match status" value="1"/>
</dbReference>
<accession>A0AA48KZW0</accession>
<keyword evidence="4" id="KW-0624">Polysaccharide degradation</keyword>
<evidence type="ECO:0000256" key="3">
    <source>
        <dbReference type="ARBA" id="ARBA00023277"/>
    </source>
</evidence>
<dbReference type="Proteomes" id="UP001335720">
    <property type="component" value="Chromosome"/>
</dbReference>
<gene>
    <name evidence="10" type="ORF">RsTaC01_0504</name>
</gene>
<feature type="domain" description="GLUG" evidence="7">
    <location>
        <begin position="335"/>
        <end position="359"/>
    </location>
</feature>
<dbReference type="GO" id="GO:0030245">
    <property type="term" value="P:cellulose catabolic process"/>
    <property type="evidence" value="ECO:0007669"/>
    <property type="project" value="UniProtKB-KW"/>
</dbReference>
<feature type="domain" description="Bacterial Ig-like" evidence="9">
    <location>
        <begin position="703"/>
        <end position="776"/>
    </location>
</feature>
<evidence type="ECO:0000256" key="1">
    <source>
        <dbReference type="ARBA" id="ARBA00022729"/>
    </source>
</evidence>
<evidence type="ECO:0000259" key="7">
    <source>
        <dbReference type="Pfam" id="PF07581"/>
    </source>
</evidence>
<dbReference type="InterPro" id="IPR005102">
    <property type="entry name" value="Carbo-bd_X2"/>
</dbReference>
<dbReference type="Pfam" id="PF07581">
    <property type="entry name" value="Glug"/>
    <property type="match status" value="2"/>
</dbReference>
<dbReference type="InterPro" id="IPR041248">
    <property type="entry name" value="YDG"/>
</dbReference>
<dbReference type="InterPro" id="IPR008964">
    <property type="entry name" value="Invasin/intimin_cell_adhesion"/>
</dbReference>
<dbReference type="InterPro" id="IPR014756">
    <property type="entry name" value="Ig_E-set"/>
</dbReference>
<dbReference type="Gene3D" id="2.60.40.1080">
    <property type="match status" value="1"/>
</dbReference>
<feature type="transmembrane region" description="Helical" evidence="5">
    <location>
        <begin position="7"/>
        <end position="24"/>
    </location>
</feature>
<feature type="domain" description="YDG" evidence="8">
    <location>
        <begin position="1081"/>
        <end position="1160"/>
    </location>
</feature>
<keyword evidence="5" id="KW-0812">Transmembrane</keyword>
<feature type="domain" description="YDG" evidence="8">
    <location>
        <begin position="1171"/>
        <end position="1249"/>
    </location>
</feature>
<feature type="domain" description="YDG" evidence="8">
    <location>
        <begin position="1259"/>
        <end position="1336"/>
    </location>
</feature>
<reference evidence="10" key="1">
    <citation type="journal article" date="2023" name="ISME J.">
        <title>Emergence of putative energy parasites within Clostridia revealed by genome analysis of a novel endosymbiotic clade.</title>
        <authorList>
            <person name="Takahashi K."/>
            <person name="Kuwahara H."/>
            <person name="Horikawa Y."/>
            <person name="Izawa K."/>
            <person name="Kato D."/>
            <person name="Inagaki T."/>
            <person name="Yuki M."/>
            <person name="Ohkuma M."/>
            <person name="Hongoh Y."/>
        </authorList>
    </citation>
    <scope>NUCLEOTIDE SEQUENCE</scope>
    <source>
        <strain evidence="10">RsTa-C01</strain>
    </source>
</reference>
<sequence length="1526" mass="165403">MKKAKRTIIFILVFLIFYVSIYTPNNINFASEEIKLLSSVTINATVSSFWTDDDKYDTTLYNTLISSNYETSYATEENSLIINNAMELAAFSKAVNEGEKTFENKFIKLASDINLQGTAPNIIESKSSDTGSNFGITIDGALENVWKPIGKNEPHQFSGTFDGNNHKIISMVVCEKTDDNYAGFFGCLADSGKLKNIGIDAESCVISFNSAHTGGLCGSSNGNISDSYAIEDIFVQSSSNSYLYAGGLCGISNGSISSSYATGDIFVQSSSNSYLYAGGLCGISNGSISSSYATGDVFLQSFAVYAGGLCGYSNSSVNNSYAIGDVTVQSSSYSYAYVGGLCGSSNGSLSDSYATGDVTVQSSNSPIYAGGLCGSSTDSLSDSCATGGVTVQSSYAYAYVGGLCGSSTDSLSNSYATGDVLAHSSNTYVYAGGLCGAINRCNMAHNYTIGRIAASGFPSYAGGISGNYTSTSVIQNNYYNAEISETKQAVGKDTTEKIEISNPGLTTVHMTGIGIDRATEKMTGLSENNWQFNNDEQIEDCVKLYYPNLKNVSVSIPEAQSDIDTQNPTIDGNTPSIKTNDKIYTIAEWEKNGNLSNNDVTLEYKVSDTWSGGEFVSGIDSESYYISLDRGENYYTSPTGITINNKSESGINFTINTEGEYEVNLKVSDKKGNTSESGPITIKIDKTIPPATVNINSSALVYSNVNTPLISGNGETGCTVNIRKGSDELASVAVISESWSVSLPKLSDGTHILNITQTDSAGNVSLPVEITVKIDTQTPNAEISIQANYFTSFFNNITFGMFFKNTIDVTINASDSLSGISKIEYLKSNIIYNDLSSMISQGVNWIDGGEIINNNISFNTAPPENQENEKFLIYAKITDNAGNVGYINTDGICFYTDSAQTTETIDFKKNSINDISVNVVLNGNTIDKILNDTTELANGTDYIINNSIIIFKSSYLNSLPQGNYILTIYYNPAGEIFALGEEPTSVSVSLKIDKAVQDDISIKNLNSFYTYGDDQVNLEVEGGNGTGEVKYESSDEEVAAIENNKSLKIKKVGTFNITVTKSENEFYSERSFTSNKLIVKPKLVEIMGIESENKIYDSNNSAVIKNSAKAVLTGKLNEDDLNINIGNALFDDKNAGNNKRVNFSGFSLSGFSIENYNLLEQPKSVKSNINPQSIYITEINSESKIYDGKDDAKITGNGVINGKITDDDLNIIYGDANFSDKNVGNEKNVNFTNFDLSGNDSANYNLVSQPSSVNKNILPKDLTLKVIVNYKLYDGTNKAEYFTNPTLNNVLENDKINLLPGIPTFSSIEISKDIPIDFTKFLITGEDSKNYNLIQPDSILADIAKDTSTNKVDSETGIWIQAGEYVLPLGSKLIVKEIESGSSEYEEILESMSENTKSFTDQMKIVEIHVEDLNGVIIQPNGDVTVRIPLPEGMDLGNIIMVYRIESGSDDVEIKGKSLILNNAPWVEYKITNHFSPYAVLDTKIKADENQNKSIIYLSTGIMVVVFSAALWLYLRKTGFNLFRAK</sequence>
<dbReference type="KEGG" id="ptrh:RsTaC01_0504"/>
<dbReference type="EMBL" id="AP027925">
    <property type="protein sequence ID" value="BED92669.1"/>
    <property type="molecule type" value="Genomic_DNA"/>
</dbReference>
<keyword evidence="2" id="KW-0136">Cellulose degradation</keyword>